<organism evidence="1 2">
    <name type="scientific">Apiospora saccharicola</name>
    <dbReference type="NCBI Taxonomy" id="335842"/>
    <lineage>
        <taxon>Eukaryota</taxon>
        <taxon>Fungi</taxon>
        <taxon>Dikarya</taxon>
        <taxon>Ascomycota</taxon>
        <taxon>Pezizomycotina</taxon>
        <taxon>Sordariomycetes</taxon>
        <taxon>Xylariomycetidae</taxon>
        <taxon>Amphisphaeriales</taxon>
        <taxon>Apiosporaceae</taxon>
        <taxon>Apiospora</taxon>
    </lineage>
</organism>
<proteinExistence type="predicted"/>
<protein>
    <submittedName>
        <fullName evidence="1">Uncharacterized protein</fullName>
    </submittedName>
</protein>
<gene>
    <name evidence="1" type="ORF">PG996_006748</name>
</gene>
<keyword evidence="2" id="KW-1185">Reference proteome</keyword>
<dbReference type="Proteomes" id="UP001446871">
    <property type="component" value="Unassembled WGS sequence"/>
</dbReference>
<evidence type="ECO:0000313" key="2">
    <source>
        <dbReference type="Proteomes" id="UP001446871"/>
    </source>
</evidence>
<name>A0ABR1V8W7_9PEZI</name>
<reference evidence="1 2" key="1">
    <citation type="submission" date="2023-01" db="EMBL/GenBank/DDBJ databases">
        <title>Analysis of 21 Apiospora genomes using comparative genomics revels a genus with tremendous synthesis potential of carbohydrate active enzymes and secondary metabolites.</title>
        <authorList>
            <person name="Sorensen T."/>
        </authorList>
    </citation>
    <scope>NUCLEOTIDE SEQUENCE [LARGE SCALE GENOMIC DNA]</scope>
    <source>
        <strain evidence="1 2">CBS 83171</strain>
    </source>
</reference>
<comment type="caution">
    <text evidence="1">The sequence shown here is derived from an EMBL/GenBank/DDBJ whole genome shotgun (WGS) entry which is preliminary data.</text>
</comment>
<dbReference type="EMBL" id="JAQQWM010000004">
    <property type="protein sequence ID" value="KAK8067636.1"/>
    <property type="molecule type" value="Genomic_DNA"/>
</dbReference>
<accession>A0ABR1V8W7</accession>
<evidence type="ECO:0000313" key="1">
    <source>
        <dbReference type="EMBL" id="KAK8067636.1"/>
    </source>
</evidence>
<sequence>MLAFDGRDLEALVKSVYAPQATIGYDTTSLIGKGAEGTRARNVPRGSSISTTASTPLSISCSQLGIVPTFARLSRTLTASPPSETWKVNRISGRGVKE</sequence>